<comment type="caution">
    <text evidence="1">The sequence shown here is derived from an EMBL/GenBank/DDBJ whole genome shotgun (WGS) entry which is preliminary data.</text>
</comment>
<sequence>MRMARLLVVVKNHDNPATSWPGHPWATFVGKRQLRSRKHGTRVVDPEPATKLSFETLGLPPETFQPDLPSCPFAFKAILR</sequence>
<dbReference type="AlphaFoldDB" id="A0A1C3E8F7"/>
<dbReference type="Proteomes" id="UP000094828">
    <property type="component" value="Unassembled WGS sequence"/>
</dbReference>
<protein>
    <submittedName>
        <fullName evidence="1">Uncharacterized protein</fullName>
    </submittedName>
</protein>
<keyword evidence="2" id="KW-1185">Reference proteome</keyword>
<reference evidence="1 2" key="1">
    <citation type="submission" date="2016-05" db="EMBL/GenBank/DDBJ databases">
        <title>Genomic and physiological characterization of Planctopirus sp. isolated from fresh water lake.</title>
        <authorList>
            <person name="Subhash Y."/>
            <person name="Ramana C."/>
        </authorList>
    </citation>
    <scope>NUCLEOTIDE SEQUENCE [LARGE SCALE GENOMIC DNA]</scope>
    <source>
        <strain evidence="1 2">JC280</strain>
    </source>
</reference>
<evidence type="ECO:0000313" key="2">
    <source>
        <dbReference type="Proteomes" id="UP000094828"/>
    </source>
</evidence>
<proteinExistence type="predicted"/>
<dbReference type="EMBL" id="LYDR01000127">
    <property type="protein sequence ID" value="ODA29548.1"/>
    <property type="molecule type" value="Genomic_DNA"/>
</dbReference>
<name>A0A1C3E8F7_9PLAN</name>
<organism evidence="1 2">
    <name type="scientific">Planctopirus hydrillae</name>
    <dbReference type="NCBI Taxonomy" id="1841610"/>
    <lineage>
        <taxon>Bacteria</taxon>
        <taxon>Pseudomonadati</taxon>
        <taxon>Planctomycetota</taxon>
        <taxon>Planctomycetia</taxon>
        <taxon>Planctomycetales</taxon>
        <taxon>Planctomycetaceae</taxon>
        <taxon>Planctopirus</taxon>
    </lineage>
</organism>
<gene>
    <name evidence="1" type="ORF">A6X21_07650</name>
</gene>
<evidence type="ECO:0000313" key="1">
    <source>
        <dbReference type="EMBL" id="ODA29548.1"/>
    </source>
</evidence>
<accession>A0A1C3E8F7</accession>